<dbReference type="PANTHER" id="PTHR10192:SF5">
    <property type="entry name" value="GEPHYRIN"/>
    <property type="match status" value="1"/>
</dbReference>
<keyword evidence="6" id="KW-0479">Metal-binding</keyword>
<dbReference type="Pfam" id="PF03453">
    <property type="entry name" value="MoeA_N"/>
    <property type="match status" value="1"/>
</dbReference>
<evidence type="ECO:0000313" key="8">
    <source>
        <dbReference type="EMBL" id="MFD2036731.1"/>
    </source>
</evidence>
<comment type="similarity">
    <text evidence="3 6">Belongs to the MoeA family.</text>
</comment>
<evidence type="ECO:0000259" key="7">
    <source>
        <dbReference type="SMART" id="SM00852"/>
    </source>
</evidence>
<gene>
    <name evidence="8" type="ORF">ACFSKL_18145</name>
</gene>
<dbReference type="RefSeq" id="WP_376888049.1">
    <property type="nucleotide sequence ID" value="NZ_JBHUHR010000045.1"/>
</dbReference>
<comment type="caution">
    <text evidence="8">The sequence shown here is derived from an EMBL/GenBank/DDBJ whole genome shotgun (WGS) entry which is preliminary data.</text>
</comment>
<keyword evidence="9" id="KW-1185">Reference proteome</keyword>
<dbReference type="Pfam" id="PF00994">
    <property type="entry name" value="MoCF_biosynth"/>
    <property type="match status" value="1"/>
</dbReference>
<dbReference type="SUPFAM" id="SSF63882">
    <property type="entry name" value="MoeA N-terminal region -like"/>
    <property type="match status" value="1"/>
</dbReference>
<dbReference type="Gene3D" id="2.40.340.10">
    <property type="entry name" value="MoeA, C-terminal, domain IV"/>
    <property type="match status" value="1"/>
</dbReference>
<dbReference type="NCBIfam" id="TIGR00177">
    <property type="entry name" value="molyb_syn"/>
    <property type="match status" value="1"/>
</dbReference>
<protein>
    <recommendedName>
        <fullName evidence="6">Molybdopterin molybdenumtransferase</fullName>
        <ecNumber evidence="6">2.10.1.1</ecNumber>
    </recommendedName>
</protein>
<evidence type="ECO:0000256" key="1">
    <source>
        <dbReference type="ARBA" id="ARBA00002901"/>
    </source>
</evidence>
<dbReference type="SUPFAM" id="SSF63867">
    <property type="entry name" value="MoeA C-terminal domain-like"/>
    <property type="match status" value="1"/>
</dbReference>
<dbReference type="Pfam" id="PF03454">
    <property type="entry name" value="MoeA_C"/>
    <property type="match status" value="1"/>
</dbReference>
<dbReference type="EC" id="2.10.1.1" evidence="6"/>
<evidence type="ECO:0000256" key="3">
    <source>
        <dbReference type="ARBA" id="ARBA00010763"/>
    </source>
</evidence>
<keyword evidence="4 6" id="KW-0501">Molybdenum cofactor biosynthesis</keyword>
<reference evidence="9" key="1">
    <citation type="journal article" date="2019" name="Int. J. Syst. Evol. Microbiol.">
        <title>The Global Catalogue of Microorganisms (GCM) 10K type strain sequencing project: providing services to taxonomists for standard genome sequencing and annotation.</title>
        <authorList>
            <consortium name="The Broad Institute Genomics Platform"/>
            <consortium name="The Broad Institute Genome Sequencing Center for Infectious Disease"/>
            <person name="Wu L."/>
            <person name="Ma J."/>
        </authorList>
    </citation>
    <scope>NUCLEOTIDE SEQUENCE [LARGE SCALE GENOMIC DNA]</scope>
    <source>
        <strain evidence="9">CGMCC 1.15180</strain>
    </source>
</reference>
<proteinExistence type="inferred from homology"/>
<dbReference type="InterPro" id="IPR038987">
    <property type="entry name" value="MoeA-like"/>
</dbReference>
<evidence type="ECO:0000256" key="5">
    <source>
        <dbReference type="ARBA" id="ARBA00047317"/>
    </source>
</evidence>
<dbReference type="InterPro" id="IPR005111">
    <property type="entry name" value="MoeA_C_domain_IV"/>
</dbReference>
<comment type="catalytic activity">
    <reaction evidence="5">
        <text>adenylyl-molybdopterin + molybdate = Mo-molybdopterin + AMP + H(+)</text>
        <dbReference type="Rhea" id="RHEA:35047"/>
        <dbReference type="ChEBI" id="CHEBI:15378"/>
        <dbReference type="ChEBI" id="CHEBI:36264"/>
        <dbReference type="ChEBI" id="CHEBI:62727"/>
        <dbReference type="ChEBI" id="CHEBI:71302"/>
        <dbReference type="ChEBI" id="CHEBI:456215"/>
        <dbReference type="EC" id="2.10.1.1"/>
    </reaction>
</comment>
<dbReference type="InterPro" id="IPR036135">
    <property type="entry name" value="MoeA_linker/N_sf"/>
</dbReference>
<dbReference type="InterPro" id="IPR036688">
    <property type="entry name" value="MoeA_C_domain_IV_sf"/>
</dbReference>
<dbReference type="EMBL" id="JBHUHR010000045">
    <property type="protein sequence ID" value="MFD2036731.1"/>
    <property type="molecule type" value="Genomic_DNA"/>
</dbReference>
<evidence type="ECO:0000256" key="4">
    <source>
        <dbReference type="ARBA" id="ARBA00023150"/>
    </source>
</evidence>
<dbReference type="Gene3D" id="3.40.980.10">
    <property type="entry name" value="MoaB/Mog-like domain"/>
    <property type="match status" value="1"/>
</dbReference>
<dbReference type="SMART" id="SM00852">
    <property type="entry name" value="MoCF_biosynth"/>
    <property type="match status" value="1"/>
</dbReference>
<keyword evidence="6" id="KW-0500">Molybdenum</keyword>
<dbReference type="Gene3D" id="2.170.190.11">
    <property type="entry name" value="Molybdopterin biosynthesis moea protein, domain 3"/>
    <property type="match status" value="1"/>
</dbReference>
<evidence type="ECO:0000256" key="6">
    <source>
        <dbReference type="RuleBase" id="RU365090"/>
    </source>
</evidence>
<dbReference type="InterPro" id="IPR005110">
    <property type="entry name" value="MoeA_linker/N"/>
</dbReference>
<evidence type="ECO:0000256" key="2">
    <source>
        <dbReference type="ARBA" id="ARBA00005046"/>
    </source>
</evidence>
<keyword evidence="6" id="KW-0808">Transferase</keyword>
<dbReference type="CDD" id="cd00887">
    <property type="entry name" value="MoeA"/>
    <property type="match status" value="1"/>
</dbReference>
<evidence type="ECO:0000313" key="9">
    <source>
        <dbReference type="Proteomes" id="UP001597361"/>
    </source>
</evidence>
<dbReference type="Proteomes" id="UP001597361">
    <property type="component" value="Unassembled WGS sequence"/>
</dbReference>
<keyword evidence="6" id="KW-0460">Magnesium</keyword>
<feature type="domain" description="MoaB/Mog" evidence="7">
    <location>
        <begin position="173"/>
        <end position="311"/>
    </location>
</feature>
<comment type="cofactor">
    <cofactor evidence="6">
        <name>Mg(2+)</name>
        <dbReference type="ChEBI" id="CHEBI:18420"/>
    </cofactor>
</comment>
<comment type="function">
    <text evidence="1 6">Catalyzes the insertion of molybdate into adenylated molybdopterin with the concomitant release of AMP.</text>
</comment>
<dbReference type="InterPro" id="IPR001453">
    <property type="entry name" value="MoaB/Mog_dom"/>
</dbReference>
<dbReference type="PANTHER" id="PTHR10192">
    <property type="entry name" value="MOLYBDOPTERIN BIOSYNTHESIS PROTEIN"/>
    <property type="match status" value="1"/>
</dbReference>
<organism evidence="8 9">
    <name type="scientific">Belliella marina</name>
    <dbReference type="NCBI Taxonomy" id="1644146"/>
    <lineage>
        <taxon>Bacteria</taxon>
        <taxon>Pseudomonadati</taxon>
        <taxon>Bacteroidota</taxon>
        <taxon>Cytophagia</taxon>
        <taxon>Cytophagales</taxon>
        <taxon>Cyclobacteriaceae</taxon>
        <taxon>Belliella</taxon>
    </lineage>
</organism>
<accession>A0ABW4VSS7</accession>
<dbReference type="Gene3D" id="3.90.105.10">
    <property type="entry name" value="Molybdopterin biosynthesis moea protein, domain 2"/>
    <property type="match status" value="1"/>
</dbReference>
<name>A0ABW4VSS7_9BACT</name>
<dbReference type="SUPFAM" id="SSF53218">
    <property type="entry name" value="Molybdenum cofactor biosynthesis proteins"/>
    <property type="match status" value="1"/>
</dbReference>
<dbReference type="InterPro" id="IPR036425">
    <property type="entry name" value="MoaB/Mog-like_dom_sf"/>
</dbReference>
<comment type="pathway">
    <text evidence="2 6">Cofactor biosynthesis; molybdopterin biosynthesis.</text>
</comment>
<sequence length="391" mass="42108">MISVGEAKAILSKSCPIGPSTSVYLSDSVDLITASDITAPIHVPSFDNSAMDGYAVSWQKEPIPYKVVFTIAAGDVDNVRIKSGTACRIFTGAPIPKGTDTVIPQEFVIKNGDTISFDAGKFAKGANVRTKGSQSIPGDKVLEKGSRITPGTVGLLASLGIAKVDAFSPPSVGVIITGNEIKEVGTALESGQIYNTNGPIISSYLKKMGMRSFEVFHISDDPITLLKSIENITNRYDFTIISGGISVGDYDYVKKSLAEVGVEELFYKVKHKPGKPLFAGIKSGHMIFSLPGNPASVITCFIQYVKPAILQWMGFKDVWQPASYLQLETPFSGKSQLTHFLKSKRNKGKVAILPGQESFNLNAFGQADCLVEIPEESPPLKEGDIVATYEW</sequence>